<gene>
    <name evidence="1" type="ordered locus">GYO_2121</name>
</gene>
<keyword evidence="1" id="KW-0560">Oxidoreductase</keyword>
<dbReference type="EC" id="1.17.4.1" evidence="1"/>
<dbReference type="GO" id="GO:0004748">
    <property type="term" value="F:ribonucleoside-diphosphate reductase activity, thioredoxin disulfide as acceptor"/>
    <property type="evidence" value="ECO:0007669"/>
    <property type="project" value="UniProtKB-EC"/>
</dbReference>
<dbReference type="STRING" id="1052585.GYO_2121"/>
<dbReference type="KEGG" id="bst:GYO_2121"/>
<proteinExistence type="predicted"/>
<evidence type="ECO:0000313" key="1">
    <source>
        <dbReference type="EMBL" id="AEP86754.1"/>
    </source>
</evidence>
<name>G4NVS3_BACS4</name>
<keyword evidence="2" id="KW-1185">Reference proteome</keyword>
<reference evidence="1 2" key="1">
    <citation type="journal article" date="2012" name="J. Bacteriol.">
        <title>Whole-genome sequences of Bacillus subtilis and close relatives.</title>
        <authorList>
            <person name="Earl A.M."/>
            <person name="Eppinger M."/>
            <person name="Fricke W.F."/>
            <person name="Rosovitz M.J."/>
            <person name="Rasko D.A."/>
            <person name="Daugherty S."/>
            <person name="Losick R."/>
            <person name="Kolter R."/>
            <person name="Ravel J."/>
        </authorList>
    </citation>
    <scope>NUCLEOTIDE SEQUENCE [LARGE SCALE GENOMIC DNA]</scope>
    <source>
        <strain evidence="2">DSM 15029 / JCM 12233 / NBRC 101239 / NRRL B-23049 / TU-B-10</strain>
    </source>
</reference>
<protein>
    <submittedName>
        <fullName evidence="1">Ribonucleoside-diphosphate reductase beta subunit</fullName>
        <ecNumber evidence="1">1.17.4.1</ecNumber>
    </submittedName>
</protein>
<organism evidence="1 2">
    <name type="scientific">Bacillus spizizenii (strain DSM 15029 / JCM 12233 / NBRC 101239 / NRRL B-23049 / TU-B-10)</name>
    <name type="common">Bacillus subtilis subsp. spizizenii</name>
    <dbReference type="NCBI Taxonomy" id="1052585"/>
    <lineage>
        <taxon>Bacteria</taxon>
        <taxon>Bacillati</taxon>
        <taxon>Bacillota</taxon>
        <taxon>Bacilli</taxon>
        <taxon>Bacillales</taxon>
        <taxon>Bacillaceae</taxon>
        <taxon>Bacillus</taxon>
    </lineage>
</organism>
<accession>G4NVS3</accession>
<dbReference type="HOGENOM" id="CLU_3229828_0_0_9"/>
<dbReference type="AlphaFoldDB" id="G4NVS3"/>
<dbReference type="EMBL" id="CP002905">
    <property type="protein sequence ID" value="AEP86754.1"/>
    <property type="molecule type" value="Genomic_DNA"/>
</dbReference>
<dbReference type="Proteomes" id="UP000002651">
    <property type="component" value="Chromosome"/>
</dbReference>
<evidence type="ECO:0000313" key="2">
    <source>
        <dbReference type="Proteomes" id="UP000002651"/>
    </source>
</evidence>
<sequence>MIYEKVSSMPKYLLSMFYNPNVKLKILAGLTLLDKELGNAYCY</sequence>